<dbReference type="SUPFAM" id="SSF51658">
    <property type="entry name" value="Xylose isomerase-like"/>
    <property type="match status" value="1"/>
</dbReference>
<proteinExistence type="predicted"/>
<evidence type="ECO:0000259" key="1">
    <source>
        <dbReference type="Pfam" id="PF01261"/>
    </source>
</evidence>
<feature type="domain" description="Xylose isomerase-like TIM barrel" evidence="1">
    <location>
        <begin position="48"/>
        <end position="301"/>
    </location>
</feature>
<dbReference type="RefSeq" id="WP_183752502.1">
    <property type="nucleotide sequence ID" value="NZ_JACICC010000004.1"/>
</dbReference>
<dbReference type="PANTHER" id="PTHR12110">
    <property type="entry name" value="HYDROXYPYRUVATE ISOMERASE"/>
    <property type="match status" value="1"/>
</dbReference>
<dbReference type="Gene3D" id="3.20.20.150">
    <property type="entry name" value="Divalent-metal-dependent TIM barrel enzymes"/>
    <property type="match status" value="1"/>
</dbReference>
<dbReference type="Pfam" id="PF01261">
    <property type="entry name" value="AP_endonuc_2"/>
    <property type="match status" value="1"/>
</dbReference>
<dbReference type="InterPro" id="IPR036237">
    <property type="entry name" value="Xyl_isomerase-like_sf"/>
</dbReference>
<reference evidence="2 3" key="1">
    <citation type="submission" date="2020-08" db="EMBL/GenBank/DDBJ databases">
        <title>Genomic Encyclopedia of Type Strains, Phase IV (KMG-IV): sequencing the most valuable type-strain genomes for metagenomic binning, comparative biology and taxonomic classification.</title>
        <authorList>
            <person name="Goeker M."/>
        </authorList>
    </citation>
    <scope>NUCLEOTIDE SEQUENCE [LARGE SCALE GENOMIC DNA]</scope>
    <source>
        <strain evidence="2 3">DSM 28760</strain>
    </source>
</reference>
<dbReference type="GO" id="GO:0016853">
    <property type="term" value="F:isomerase activity"/>
    <property type="evidence" value="ECO:0007669"/>
    <property type="project" value="UniProtKB-KW"/>
</dbReference>
<dbReference type="InterPro" id="IPR013022">
    <property type="entry name" value="Xyl_isomerase-like_TIM-brl"/>
</dbReference>
<accession>A0A7W5Z4B8</accession>
<protein>
    <submittedName>
        <fullName evidence="2">Sugar phosphate isomerase/epimerase</fullName>
    </submittedName>
</protein>
<name>A0A7W5Z4B8_9HYPH</name>
<dbReference type="PANTHER" id="PTHR12110:SF53">
    <property type="entry name" value="BLR5974 PROTEIN"/>
    <property type="match status" value="1"/>
</dbReference>
<comment type="caution">
    <text evidence="2">The sequence shown here is derived from an EMBL/GenBank/DDBJ whole genome shotgun (WGS) entry which is preliminary data.</text>
</comment>
<keyword evidence="2" id="KW-0413">Isomerase</keyword>
<evidence type="ECO:0000313" key="2">
    <source>
        <dbReference type="EMBL" id="MBB3809933.1"/>
    </source>
</evidence>
<sequence>MAIVKNNDRQFKLGMHSYSLHLSGCGESWGFDGNYAFEKTINLNKMMELAAEWGLDVLHITLVDLDNDVSPEHLSQVKANAKKHGLDLELNVSFDAPSDPRVNATVEEALNIAHAIGAQLVKFSLDIKRTAPLYGSSLRSDIVVQLAERIREFKENLPLIEKYGIKIALENHCDLFADEVIWIVEQLHHPLIGACLDTMNSLVVGEGVEECVRKLSPYAYCVHFCDIKIVVDPNGTHSIGTAVGQGDNDCVKIMQELRANAPEALDTIVFEVELPLSGYSIEEGREIELQAARESIAYMRDKLNVGRRHRHA</sequence>
<keyword evidence="3" id="KW-1185">Reference proteome</keyword>
<organism evidence="2 3">
    <name type="scientific">Pseudochelatococcus contaminans</name>
    <dbReference type="NCBI Taxonomy" id="1538103"/>
    <lineage>
        <taxon>Bacteria</taxon>
        <taxon>Pseudomonadati</taxon>
        <taxon>Pseudomonadota</taxon>
        <taxon>Alphaproteobacteria</taxon>
        <taxon>Hyphomicrobiales</taxon>
        <taxon>Chelatococcaceae</taxon>
        <taxon>Pseudochelatococcus</taxon>
    </lineage>
</organism>
<dbReference type="EMBL" id="JACICC010000004">
    <property type="protein sequence ID" value="MBB3809933.1"/>
    <property type="molecule type" value="Genomic_DNA"/>
</dbReference>
<gene>
    <name evidence="2" type="ORF">FHS81_002021</name>
</gene>
<dbReference type="AlphaFoldDB" id="A0A7W5Z4B8"/>
<dbReference type="Proteomes" id="UP000537592">
    <property type="component" value="Unassembled WGS sequence"/>
</dbReference>
<evidence type="ECO:0000313" key="3">
    <source>
        <dbReference type="Proteomes" id="UP000537592"/>
    </source>
</evidence>
<dbReference type="InterPro" id="IPR050312">
    <property type="entry name" value="IolE/XylAMocC-like"/>
</dbReference>